<evidence type="ECO:0000313" key="2">
    <source>
        <dbReference type="Proteomes" id="UP001381693"/>
    </source>
</evidence>
<dbReference type="Proteomes" id="UP001381693">
    <property type="component" value="Unassembled WGS sequence"/>
</dbReference>
<dbReference type="AlphaFoldDB" id="A0AAN8XLP9"/>
<name>A0AAN8XLP9_HALRR</name>
<reference evidence="1 2" key="1">
    <citation type="submission" date="2023-11" db="EMBL/GenBank/DDBJ databases">
        <title>Halocaridina rubra genome assembly.</title>
        <authorList>
            <person name="Smith C."/>
        </authorList>
    </citation>
    <scope>NUCLEOTIDE SEQUENCE [LARGE SCALE GENOMIC DNA]</scope>
    <source>
        <strain evidence="1">EP-1</strain>
        <tissue evidence="1">Whole</tissue>
    </source>
</reference>
<comment type="caution">
    <text evidence="1">The sequence shown here is derived from an EMBL/GenBank/DDBJ whole genome shotgun (WGS) entry which is preliminary data.</text>
</comment>
<sequence>MEESEEINLTPQELQVLSELDSRQFGFVKLNNDPANSKKRALVLKAVRYLESLIIQANNNKNNNSGGKENSGIIDCDGVNMKKGGLSSPLSIKEEVDIFSPNTTSSKSSEITILKEEGLDEDNNLQNPLPVYSLYYFGSVI</sequence>
<organism evidence="1 2">
    <name type="scientific">Halocaridina rubra</name>
    <name type="common">Hawaiian red shrimp</name>
    <dbReference type="NCBI Taxonomy" id="373956"/>
    <lineage>
        <taxon>Eukaryota</taxon>
        <taxon>Metazoa</taxon>
        <taxon>Ecdysozoa</taxon>
        <taxon>Arthropoda</taxon>
        <taxon>Crustacea</taxon>
        <taxon>Multicrustacea</taxon>
        <taxon>Malacostraca</taxon>
        <taxon>Eumalacostraca</taxon>
        <taxon>Eucarida</taxon>
        <taxon>Decapoda</taxon>
        <taxon>Pleocyemata</taxon>
        <taxon>Caridea</taxon>
        <taxon>Atyoidea</taxon>
        <taxon>Atyidae</taxon>
        <taxon>Halocaridina</taxon>
    </lineage>
</organism>
<evidence type="ECO:0000313" key="1">
    <source>
        <dbReference type="EMBL" id="KAK7085091.1"/>
    </source>
</evidence>
<dbReference type="EMBL" id="JAXCGZ010001902">
    <property type="protein sequence ID" value="KAK7085091.1"/>
    <property type="molecule type" value="Genomic_DNA"/>
</dbReference>
<keyword evidence="2" id="KW-1185">Reference proteome</keyword>
<gene>
    <name evidence="1" type="ORF">SK128_009169</name>
</gene>
<protein>
    <submittedName>
        <fullName evidence="1">Uncharacterized protein</fullName>
    </submittedName>
</protein>
<proteinExistence type="predicted"/>
<accession>A0AAN8XLP9</accession>